<dbReference type="PANTHER" id="PTHR24321">
    <property type="entry name" value="DEHYDROGENASES, SHORT CHAIN"/>
    <property type="match status" value="1"/>
</dbReference>
<gene>
    <name evidence="3" type="primary">cpnA</name>
    <name evidence="3" type="ORF">ROJ8625_01053</name>
</gene>
<evidence type="ECO:0000256" key="1">
    <source>
        <dbReference type="ARBA" id="ARBA00006484"/>
    </source>
</evidence>
<dbReference type="GO" id="GO:0055041">
    <property type="term" value="F:cyclopentanol dehydrogenase activity"/>
    <property type="evidence" value="ECO:0007669"/>
    <property type="project" value="UniProtKB-EC"/>
</dbReference>
<protein>
    <submittedName>
        <fullName evidence="3">Cyclopentanol dehydrogenase</fullName>
        <ecNumber evidence="3">1.1.1.163</ecNumber>
    </submittedName>
</protein>
<evidence type="ECO:0000313" key="3">
    <source>
        <dbReference type="EMBL" id="SLN26303.1"/>
    </source>
</evidence>
<dbReference type="PRINTS" id="PR00081">
    <property type="entry name" value="GDHRDH"/>
</dbReference>
<proteinExistence type="inferred from homology"/>
<dbReference type="EC" id="1.1.1.163" evidence="3"/>
<reference evidence="3 4" key="1">
    <citation type="submission" date="2017-03" db="EMBL/GenBank/DDBJ databases">
        <authorList>
            <person name="Afonso C.L."/>
            <person name="Miller P.J."/>
            <person name="Scott M.A."/>
            <person name="Spackman E."/>
            <person name="Goraichik I."/>
            <person name="Dimitrov K.M."/>
            <person name="Suarez D.L."/>
            <person name="Swayne D.E."/>
        </authorList>
    </citation>
    <scope>NUCLEOTIDE SEQUENCE [LARGE SCALE GENOMIC DNA]</scope>
    <source>
        <strain evidence="3 4">CECT 8625</strain>
    </source>
</reference>
<dbReference type="PANTHER" id="PTHR24321:SF15">
    <property type="entry name" value="OXIDOREDUCTASE UCPA"/>
    <property type="match status" value="1"/>
</dbReference>
<comment type="similarity">
    <text evidence="1">Belongs to the short-chain dehydrogenases/reductases (SDR) family.</text>
</comment>
<dbReference type="PRINTS" id="PR00080">
    <property type="entry name" value="SDRFAMILY"/>
</dbReference>
<dbReference type="Gene3D" id="3.40.50.720">
    <property type="entry name" value="NAD(P)-binding Rossmann-like Domain"/>
    <property type="match status" value="1"/>
</dbReference>
<dbReference type="PROSITE" id="PS00061">
    <property type="entry name" value="ADH_SHORT"/>
    <property type="match status" value="1"/>
</dbReference>
<dbReference type="SUPFAM" id="SSF51735">
    <property type="entry name" value="NAD(P)-binding Rossmann-fold domains"/>
    <property type="match status" value="1"/>
</dbReference>
<keyword evidence="4" id="KW-1185">Reference proteome</keyword>
<dbReference type="InterPro" id="IPR036291">
    <property type="entry name" value="NAD(P)-bd_dom_sf"/>
</dbReference>
<evidence type="ECO:0000313" key="4">
    <source>
        <dbReference type="Proteomes" id="UP000193570"/>
    </source>
</evidence>
<dbReference type="CDD" id="cd05233">
    <property type="entry name" value="SDR_c"/>
    <property type="match status" value="1"/>
</dbReference>
<dbReference type="Proteomes" id="UP000193570">
    <property type="component" value="Unassembled WGS sequence"/>
</dbReference>
<dbReference type="InterPro" id="IPR002347">
    <property type="entry name" value="SDR_fam"/>
</dbReference>
<accession>A0A1X6YP03</accession>
<dbReference type="AlphaFoldDB" id="A0A1X6YP03"/>
<sequence>MAEELRATGAAAHFLATDLRDPAASSKAVEAAIEIFGRLDVVINNAGVLIQGTAEDTSDADWDHIMDVNLGAVFRLSRAAIPALRAHRGCIVNIASDWALTGARGAVAYAVSKAAVAQLTRCMALDRAADGIRVNAVCPGDTDTQMLTAGLSGTARAEALAVFGASVPLGRVATPVDIARVTAFLASEGAAYMTGALVPVDGGATAG</sequence>
<dbReference type="EMBL" id="FWFK01000002">
    <property type="protein sequence ID" value="SLN26303.1"/>
    <property type="molecule type" value="Genomic_DNA"/>
</dbReference>
<keyword evidence="2 3" id="KW-0560">Oxidoreductase</keyword>
<name>A0A1X6YP03_9RHOB</name>
<dbReference type="FunFam" id="3.40.50.720:FF:000084">
    <property type="entry name" value="Short-chain dehydrogenase reductase"/>
    <property type="match status" value="1"/>
</dbReference>
<organism evidence="3 4">
    <name type="scientific">Roseivivax jejudonensis</name>
    <dbReference type="NCBI Taxonomy" id="1529041"/>
    <lineage>
        <taxon>Bacteria</taxon>
        <taxon>Pseudomonadati</taxon>
        <taxon>Pseudomonadota</taxon>
        <taxon>Alphaproteobacteria</taxon>
        <taxon>Rhodobacterales</taxon>
        <taxon>Roseobacteraceae</taxon>
        <taxon>Roseivivax</taxon>
    </lineage>
</organism>
<evidence type="ECO:0000256" key="2">
    <source>
        <dbReference type="ARBA" id="ARBA00023002"/>
    </source>
</evidence>
<dbReference type="Pfam" id="PF13561">
    <property type="entry name" value="adh_short_C2"/>
    <property type="match status" value="1"/>
</dbReference>
<dbReference type="InterPro" id="IPR020904">
    <property type="entry name" value="Sc_DH/Rdtase_CS"/>
</dbReference>